<feature type="compositionally biased region" description="Basic residues" evidence="1">
    <location>
        <begin position="8"/>
        <end position="29"/>
    </location>
</feature>
<reference evidence="2 3" key="1">
    <citation type="submission" date="2017-04" db="EMBL/GenBank/DDBJ databases">
        <authorList>
            <person name="Afonso C.L."/>
            <person name="Miller P.J."/>
            <person name="Scott M.A."/>
            <person name="Spackman E."/>
            <person name="Goraichik I."/>
            <person name="Dimitrov K.M."/>
            <person name="Suarez D.L."/>
            <person name="Swayne D.E."/>
        </authorList>
    </citation>
    <scope>NUCLEOTIDE SEQUENCE [LARGE SCALE GENOMIC DNA]</scope>
    <source>
        <strain evidence="2">LMG 28154</strain>
    </source>
</reference>
<evidence type="ECO:0000256" key="1">
    <source>
        <dbReference type="SAM" id="MobiDB-lite"/>
    </source>
</evidence>
<gene>
    <name evidence="2" type="ORF">BSIN_4100</name>
</gene>
<proteinExistence type="predicted"/>
<organism evidence="2 3">
    <name type="scientific">Burkholderia singularis</name>
    <dbReference type="NCBI Taxonomy" id="1503053"/>
    <lineage>
        <taxon>Bacteria</taxon>
        <taxon>Pseudomonadati</taxon>
        <taxon>Pseudomonadota</taxon>
        <taxon>Betaproteobacteria</taxon>
        <taxon>Burkholderiales</taxon>
        <taxon>Burkholderiaceae</taxon>
        <taxon>Burkholderia</taxon>
        <taxon>pseudomallei group</taxon>
    </lineage>
</organism>
<dbReference type="EMBL" id="FXAN01000111">
    <property type="protein sequence ID" value="SMG02823.1"/>
    <property type="molecule type" value="Genomic_DNA"/>
</dbReference>
<dbReference type="AlphaFoldDB" id="A0A238HCS7"/>
<evidence type="ECO:0000313" key="2">
    <source>
        <dbReference type="EMBL" id="SMG02823.1"/>
    </source>
</evidence>
<protein>
    <submittedName>
        <fullName evidence="2">Uncharacterized protein</fullName>
    </submittedName>
</protein>
<name>A0A238HCS7_9BURK</name>
<accession>A0A238HCS7</accession>
<evidence type="ECO:0000313" key="3">
    <source>
        <dbReference type="Proteomes" id="UP000198460"/>
    </source>
</evidence>
<dbReference type="Proteomes" id="UP000198460">
    <property type="component" value="Unassembled WGS sequence"/>
</dbReference>
<sequence>MAGAGGRVARRRRVCRGRRRSGIGRRRPAPLRAGPHRSPQPAAPPSALYKFI</sequence>
<feature type="region of interest" description="Disordered" evidence="1">
    <location>
        <begin position="1"/>
        <end position="52"/>
    </location>
</feature>